<dbReference type="RefSeq" id="WP_379892957.1">
    <property type="nucleotide sequence ID" value="NZ_CBCSCT010000015.1"/>
</dbReference>
<dbReference type="Proteomes" id="UP001596250">
    <property type="component" value="Unassembled WGS sequence"/>
</dbReference>
<proteinExistence type="predicted"/>
<sequence>MNSSKTLSTDMDLFTAALLQVPVQVWGRTVDDVLVLLEPEGMIGKITPNFIRVNGKSYDRDECIIRVEVPS</sequence>
<organism evidence="1 2">
    <name type="scientific">Marinicrinis lubricantis</name>
    <dbReference type="NCBI Taxonomy" id="2086470"/>
    <lineage>
        <taxon>Bacteria</taxon>
        <taxon>Bacillati</taxon>
        <taxon>Bacillota</taxon>
        <taxon>Bacilli</taxon>
        <taxon>Bacillales</taxon>
        <taxon>Paenibacillaceae</taxon>
    </lineage>
</organism>
<evidence type="ECO:0000313" key="1">
    <source>
        <dbReference type="EMBL" id="MFC5985778.1"/>
    </source>
</evidence>
<name>A0ABW1IL34_9BACL</name>
<dbReference type="EMBL" id="JBHSQV010000031">
    <property type="protein sequence ID" value="MFC5985778.1"/>
    <property type="molecule type" value="Genomic_DNA"/>
</dbReference>
<evidence type="ECO:0008006" key="3">
    <source>
        <dbReference type="Google" id="ProtNLM"/>
    </source>
</evidence>
<protein>
    <recommendedName>
        <fullName evidence="3">DUF4926 domain-containing protein</fullName>
    </recommendedName>
</protein>
<reference evidence="2" key="1">
    <citation type="journal article" date="2019" name="Int. J. Syst. Evol. Microbiol.">
        <title>The Global Catalogue of Microorganisms (GCM) 10K type strain sequencing project: providing services to taxonomists for standard genome sequencing and annotation.</title>
        <authorList>
            <consortium name="The Broad Institute Genomics Platform"/>
            <consortium name="The Broad Institute Genome Sequencing Center for Infectious Disease"/>
            <person name="Wu L."/>
            <person name="Ma J."/>
        </authorList>
    </citation>
    <scope>NUCLEOTIDE SEQUENCE [LARGE SCALE GENOMIC DNA]</scope>
    <source>
        <strain evidence="2">CCM 8749</strain>
    </source>
</reference>
<evidence type="ECO:0000313" key="2">
    <source>
        <dbReference type="Proteomes" id="UP001596250"/>
    </source>
</evidence>
<comment type="caution">
    <text evidence="1">The sequence shown here is derived from an EMBL/GenBank/DDBJ whole genome shotgun (WGS) entry which is preliminary data.</text>
</comment>
<gene>
    <name evidence="1" type="ORF">ACFPXP_04960</name>
</gene>
<accession>A0ABW1IL34</accession>
<keyword evidence="2" id="KW-1185">Reference proteome</keyword>